<dbReference type="InterPro" id="IPR008930">
    <property type="entry name" value="Terpenoid_cyclase/PrenylTrfase"/>
</dbReference>
<feature type="region of interest" description="Disordered" evidence="2">
    <location>
        <begin position="673"/>
        <end position="696"/>
    </location>
</feature>
<comment type="similarity">
    <text evidence="1">Belongs to the protease inhibitor I39 (alpha-2-macroglobulin) family. Bacterial alpha-2-macroglobulin subfamily.</text>
</comment>
<evidence type="ECO:0000256" key="3">
    <source>
        <dbReference type="SAM" id="SignalP"/>
    </source>
</evidence>
<dbReference type="InterPro" id="IPR008969">
    <property type="entry name" value="CarboxyPept-like_regulatory"/>
</dbReference>
<accession>A0A933WB20</accession>
<dbReference type="SUPFAM" id="SSF48239">
    <property type="entry name" value="Terpenoid cyclases/Protein prenyltransferases"/>
    <property type="match status" value="1"/>
</dbReference>
<feature type="signal peptide" evidence="3">
    <location>
        <begin position="1"/>
        <end position="29"/>
    </location>
</feature>
<dbReference type="SUPFAM" id="SSF49452">
    <property type="entry name" value="Starch-binding domain-like"/>
    <property type="match status" value="1"/>
</dbReference>
<dbReference type="Pfam" id="PF13620">
    <property type="entry name" value="CarboxypepD_reg"/>
    <property type="match status" value="2"/>
</dbReference>
<feature type="domain" description="Alpha-2-macroglobulin bait region" evidence="4">
    <location>
        <begin position="873"/>
        <end position="1012"/>
    </location>
</feature>
<sequence>MPRAAHRFLSPLLLAVFSMCLVFAPPARGAVTRVTGQVLDAETQQPVAGAEIELQNSGGGPGYFRVKADAKGEFVLENVQTSRYYLFTVGREGYSDWALEGWQFPASQRDVRIVVPLERAGVVRVKVASAAGGKAVAGARVTVRNERERMWWENASRDPEPRFTNGAGEVDFTGLAAGYWTVLVDAAGLRADELRRVPVRRGESTPVSLALARPASLSGAVRLADSTGVAGVSVIARGPGEATATTDGSGYWSLGDLAPGRWRVEVQHDGLQATAARDGLVLREGESRELPQFKVTPLAPAFSFVLQREVMPPDEKQRVGLRAFRIGEIEMTLWRLPIARLLDAKRDFREACVRGADTTGLERVERWAQRVEDGPPFSWRESEMTLPHELPAGVYVLQGRAGTLTRRTLFFVSDLSLVVKRAPDRTVVWAGSLKTGLPLGDVAVYTVGAAQGQDPASDGREWSAILAGARARRMATDADGLASLATGAEGARLRLVALSEKHGVSVVESPLSGEAQQGGDQLFLFTERPIYRPGQPFFWKLFARDAAEQGWNVPASADVTLQLSGPDGSTLDVGSARLSDTGAADGKVELPADVALGDWTLTARAGRASGAATVAVQQYRKPEYKVDVTPDRAVYVNGDEVRFRVAANYFFGAPVVGAQVRWTLFESRLQGAESEASEDGDDGSEGGGSGYGRLLESGETRTDVDGRVSVAFTPQRVAYDRRLSLEVEVVDGAQRVVSSRGTAIVGRGLFRIELRPLRGVFTAGAPLQVDVFTRDHEGKPVSAAVTIELDQDVWNPLERRYTRSSRPLASLKSQTSVARGFGRVTLSPAVARAGWLKLRAFADDARGNRIGAETGVWVFDEKVWSYGYRYPSLEAIADRDTFAPGDTASILVNTDVKDASVLVSVEGRTLRDVRVQHLFGGTGLVRVPVTAADAPNLFVAVHVRRGREVHSRVLELAVRGERHDLAITLTPDRAEYRPRDAASWTVETRDGAGRPVSAEVAVGVVDEAIYSLRADGTPDPHDVFYGRRPNWVTTVVSFPTLYYAGADKGDAGDVLRDFRDVAAWAPVVRTGADGRAEVKLNWPDNLTTWRATARGLTANTLVGTAVARTRVSKELVARLAVPRTFVAGDEASLVSVVTNRSAAPLTGVGEALAVSGAARSSGAGAATSNLPANGESRNAWGVAVAAESPRDGSDASATFLFRAKGKTDSDALEQQVPVRPRAVPLFSGGAGVARGDAPQNVTVTLPADLVRSGSALSIELSPSPGAVALAGVENQMHYEYGCTEQTASAITPALALLASARTANVSVPGWDDPGKRLTPYVQRLASLQLDLGGWSWWRSGEADPYLSCMAIGALARAANAGVQSDAALGAIRQAQWSMPRVLADVRTVDGEAYCAYLLSPLAAMADEASNLNELRALQARLVADAFDQRAQLGTGGLACTAIALARAGRGPDANIVLASLAARGASDANGLSFPSDAPQAWYGDALANPAFALEAFATVAPADARAEQIVRALAMRRTGRGWRNTLATSQAATAIARWLEGHPEQLRGAGAARVSWNGEALHDGALGAAGGFSKGVTIAVPPAKLNPGANTLALSRTGAGALWWAWSARANVPSPGPAAAANAPLKVKREYLRASRTADRRGRPRWLTTALDPATPIKVGESILVRLTLSASADFDRLLLEDPRPAGFEIDQVLPAGVERPWTLSAEARDDRAVFFIESLESGDTVIEYLLRPEVPGAWTALPAVVSGMYDPALTARGGEARLRIVP</sequence>
<dbReference type="InterPro" id="IPR002890">
    <property type="entry name" value="MG2"/>
</dbReference>
<keyword evidence="6" id="KW-0121">Carboxypeptidase</keyword>
<keyword evidence="6" id="KW-0378">Hydrolase</keyword>
<dbReference type="InterPro" id="IPR011625">
    <property type="entry name" value="A2M_N_BRD"/>
</dbReference>
<protein>
    <submittedName>
        <fullName evidence="6">Carboxypeptidase regulatory-like domain-containing protein</fullName>
    </submittedName>
</protein>
<dbReference type="Gene3D" id="1.50.10.20">
    <property type="match status" value="1"/>
</dbReference>
<evidence type="ECO:0000313" key="6">
    <source>
        <dbReference type="EMBL" id="MBI5169874.1"/>
    </source>
</evidence>
<evidence type="ECO:0000259" key="5">
    <source>
        <dbReference type="SMART" id="SM01360"/>
    </source>
</evidence>
<dbReference type="InterPro" id="IPR001599">
    <property type="entry name" value="Macroglobln_a2"/>
</dbReference>
<feature type="domain" description="Alpha-2-macroglobulin" evidence="5">
    <location>
        <begin position="1061"/>
        <end position="1151"/>
    </location>
</feature>
<organism evidence="6 7">
    <name type="scientific">Eiseniibacteriota bacterium</name>
    <dbReference type="NCBI Taxonomy" id="2212470"/>
    <lineage>
        <taxon>Bacteria</taxon>
        <taxon>Candidatus Eiseniibacteriota</taxon>
    </lineage>
</organism>
<dbReference type="GO" id="GO:0004180">
    <property type="term" value="F:carboxypeptidase activity"/>
    <property type="evidence" value="ECO:0007669"/>
    <property type="project" value="UniProtKB-KW"/>
</dbReference>
<dbReference type="EMBL" id="JACRIW010000075">
    <property type="protein sequence ID" value="MBI5169874.1"/>
    <property type="molecule type" value="Genomic_DNA"/>
</dbReference>
<dbReference type="Pfam" id="PF01835">
    <property type="entry name" value="MG2"/>
    <property type="match status" value="1"/>
</dbReference>
<dbReference type="InterPro" id="IPR041246">
    <property type="entry name" value="Bact_MG10"/>
</dbReference>
<proteinExistence type="inferred from homology"/>
<dbReference type="Gene3D" id="2.60.40.1120">
    <property type="entry name" value="Carboxypeptidase-like, regulatory domain"/>
    <property type="match status" value="2"/>
</dbReference>
<dbReference type="Proteomes" id="UP000696931">
    <property type="component" value="Unassembled WGS sequence"/>
</dbReference>
<keyword evidence="3" id="KW-0732">Signal</keyword>
<feature type="compositionally biased region" description="Acidic residues" evidence="2">
    <location>
        <begin position="675"/>
        <end position="684"/>
    </location>
</feature>
<comment type="caution">
    <text evidence="6">The sequence shown here is derived from an EMBL/GenBank/DDBJ whole genome shotgun (WGS) entry which is preliminary data.</text>
</comment>
<dbReference type="SUPFAM" id="SSF49464">
    <property type="entry name" value="Carboxypeptidase regulatory domain-like"/>
    <property type="match status" value="1"/>
</dbReference>
<dbReference type="InterPro" id="IPR051802">
    <property type="entry name" value="YfhM-like"/>
</dbReference>
<evidence type="ECO:0000259" key="4">
    <source>
        <dbReference type="SMART" id="SM01359"/>
    </source>
</evidence>
<evidence type="ECO:0000313" key="7">
    <source>
        <dbReference type="Proteomes" id="UP000696931"/>
    </source>
</evidence>
<gene>
    <name evidence="6" type="ORF">HZA61_10330</name>
</gene>
<dbReference type="SMART" id="SM01359">
    <property type="entry name" value="A2M_N_2"/>
    <property type="match status" value="1"/>
</dbReference>
<name>A0A933WB20_UNCEI</name>
<dbReference type="PANTHER" id="PTHR40094:SF1">
    <property type="entry name" value="UBIQUITIN DOMAIN-CONTAINING PROTEIN"/>
    <property type="match status" value="1"/>
</dbReference>
<dbReference type="GO" id="GO:0004866">
    <property type="term" value="F:endopeptidase inhibitor activity"/>
    <property type="evidence" value="ECO:0007669"/>
    <property type="project" value="InterPro"/>
</dbReference>
<dbReference type="InterPro" id="IPR013784">
    <property type="entry name" value="Carb-bd-like_fold"/>
</dbReference>
<dbReference type="Pfam" id="PF00207">
    <property type="entry name" value="A2M"/>
    <property type="match status" value="1"/>
</dbReference>
<reference evidence="6" key="1">
    <citation type="submission" date="2020-07" db="EMBL/GenBank/DDBJ databases">
        <title>Huge and variable diversity of episymbiotic CPR bacteria and DPANN archaea in groundwater ecosystems.</title>
        <authorList>
            <person name="He C.Y."/>
            <person name="Keren R."/>
            <person name="Whittaker M."/>
            <person name="Farag I.F."/>
            <person name="Doudna J."/>
            <person name="Cate J.H.D."/>
            <person name="Banfield J.F."/>
        </authorList>
    </citation>
    <scope>NUCLEOTIDE SEQUENCE</scope>
    <source>
        <strain evidence="6">NC_groundwater_1813_Pr3_B-0.1um_71_17</strain>
    </source>
</reference>
<dbReference type="GO" id="GO:0030246">
    <property type="term" value="F:carbohydrate binding"/>
    <property type="evidence" value="ECO:0007669"/>
    <property type="project" value="InterPro"/>
</dbReference>
<dbReference type="PANTHER" id="PTHR40094">
    <property type="entry name" value="ALPHA-2-MACROGLOBULIN HOMOLOG"/>
    <property type="match status" value="1"/>
</dbReference>
<dbReference type="Gene3D" id="2.60.40.1930">
    <property type="match status" value="1"/>
</dbReference>
<evidence type="ECO:0000256" key="1">
    <source>
        <dbReference type="ARBA" id="ARBA00010556"/>
    </source>
</evidence>
<dbReference type="Pfam" id="PF17973">
    <property type="entry name" value="bMG10"/>
    <property type="match status" value="1"/>
</dbReference>
<dbReference type="Pfam" id="PF07703">
    <property type="entry name" value="A2M_BRD"/>
    <property type="match status" value="1"/>
</dbReference>
<evidence type="ECO:0000256" key="2">
    <source>
        <dbReference type="SAM" id="MobiDB-lite"/>
    </source>
</evidence>
<keyword evidence="6" id="KW-0645">Protease</keyword>
<dbReference type="SMART" id="SM01360">
    <property type="entry name" value="A2M"/>
    <property type="match status" value="1"/>
</dbReference>
<feature type="chain" id="PRO_5037979277" evidence="3">
    <location>
        <begin position="30"/>
        <end position="1767"/>
    </location>
</feature>